<organism evidence="1 2">
    <name type="scientific">Candidatus Roizmanbacteria bacterium CG22_combo_CG10-13_8_21_14_all_34_12</name>
    <dbReference type="NCBI Taxonomy" id="1974860"/>
    <lineage>
        <taxon>Bacteria</taxon>
        <taxon>Candidatus Roizmaniibacteriota</taxon>
    </lineage>
</organism>
<reference evidence="1 2" key="1">
    <citation type="submission" date="2017-09" db="EMBL/GenBank/DDBJ databases">
        <title>Depth-based differentiation of microbial function through sediment-hosted aquifers and enrichment of novel symbionts in the deep terrestrial subsurface.</title>
        <authorList>
            <person name="Probst A.J."/>
            <person name="Ladd B."/>
            <person name="Jarett J.K."/>
            <person name="Geller-Mcgrath D.E."/>
            <person name="Sieber C.M."/>
            <person name="Emerson J.B."/>
            <person name="Anantharaman K."/>
            <person name="Thomas B.C."/>
            <person name="Malmstrom R."/>
            <person name="Stieglmeier M."/>
            <person name="Klingl A."/>
            <person name="Woyke T."/>
            <person name="Ryan C.M."/>
            <person name="Banfield J.F."/>
        </authorList>
    </citation>
    <scope>NUCLEOTIDE SEQUENCE [LARGE SCALE GENOMIC DNA]</scope>
    <source>
        <strain evidence="1">CG22_combo_CG10-13_8_21_14_all_34_12</strain>
    </source>
</reference>
<evidence type="ECO:0008006" key="3">
    <source>
        <dbReference type="Google" id="ProtNLM"/>
    </source>
</evidence>
<evidence type="ECO:0000313" key="1">
    <source>
        <dbReference type="EMBL" id="PIP63295.1"/>
    </source>
</evidence>
<name>A0A2H0C021_9BACT</name>
<gene>
    <name evidence="1" type="ORF">COW97_03140</name>
</gene>
<comment type="caution">
    <text evidence="1">The sequence shown here is derived from an EMBL/GenBank/DDBJ whole genome shotgun (WGS) entry which is preliminary data.</text>
</comment>
<evidence type="ECO:0000313" key="2">
    <source>
        <dbReference type="Proteomes" id="UP000229699"/>
    </source>
</evidence>
<protein>
    <recommendedName>
        <fullName evidence="3">Antitoxin</fullName>
    </recommendedName>
</protein>
<proteinExistence type="predicted"/>
<dbReference type="AlphaFoldDB" id="A0A2H0C021"/>
<dbReference type="EMBL" id="PCTC01000068">
    <property type="protein sequence ID" value="PIP63295.1"/>
    <property type="molecule type" value="Genomic_DNA"/>
</dbReference>
<dbReference type="Proteomes" id="UP000229699">
    <property type="component" value="Unassembled WGS sequence"/>
</dbReference>
<sequence length="95" mass="11099">MNRTVLQVPMTIDLKEQAELVSFDYGFSSLQEVVRFMLNKLARRELSITVSEVEKIEKLSLSSQKRYQKALTNIKKGKDIFRPKNSSEFLKMLRT</sequence>
<accession>A0A2H0C021</accession>